<protein>
    <submittedName>
        <fullName evidence="1">Uncharacterized protein</fullName>
    </submittedName>
</protein>
<dbReference type="AlphaFoldDB" id="A0A9D4BY63"/>
<proteinExistence type="predicted"/>
<sequence length="60" mass="7144">MHLFHEYSSSQPHMMCLLSKCMSDLRLICCTKYVLGFKESSRMGAQFLRQYDCKERISKF</sequence>
<dbReference type="Proteomes" id="UP000828390">
    <property type="component" value="Unassembled WGS sequence"/>
</dbReference>
<comment type="caution">
    <text evidence="1">The sequence shown here is derived from an EMBL/GenBank/DDBJ whole genome shotgun (WGS) entry which is preliminary data.</text>
</comment>
<accession>A0A9D4BY63</accession>
<evidence type="ECO:0000313" key="2">
    <source>
        <dbReference type="Proteomes" id="UP000828390"/>
    </source>
</evidence>
<organism evidence="1 2">
    <name type="scientific">Dreissena polymorpha</name>
    <name type="common">Zebra mussel</name>
    <name type="synonym">Mytilus polymorpha</name>
    <dbReference type="NCBI Taxonomy" id="45954"/>
    <lineage>
        <taxon>Eukaryota</taxon>
        <taxon>Metazoa</taxon>
        <taxon>Spiralia</taxon>
        <taxon>Lophotrochozoa</taxon>
        <taxon>Mollusca</taxon>
        <taxon>Bivalvia</taxon>
        <taxon>Autobranchia</taxon>
        <taxon>Heteroconchia</taxon>
        <taxon>Euheterodonta</taxon>
        <taxon>Imparidentia</taxon>
        <taxon>Neoheterodontei</taxon>
        <taxon>Myida</taxon>
        <taxon>Dreissenoidea</taxon>
        <taxon>Dreissenidae</taxon>
        <taxon>Dreissena</taxon>
    </lineage>
</organism>
<name>A0A9D4BY63_DREPO</name>
<reference evidence="1" key="2">
    <citation type="submission" date="2020-11" db="EMBL/GenBank/DDBJ databases">
        <authorList>
            <person name="McCartney M.A."/>
            <person name="Auch B."/>
            <person name="Kono T."/>
            <person name="Mallez S."/>
            <person name="Becker A."/>
            <person name="Gohl D.M."/>
            <person name="Silverstein K.A.T."/>
            <person name="Koren S."/>
            <person name="Bechman K.B."/>
            <person name="Herman A."/>
            <person name="Abrahante J.E."/>
            <person name="Garbe J."/>
        </authorList>
    </citation>
    <scope>NUCLEOTIDE SEQUENCE</scope>
    <source>
        <strain evidence="1">Duluth1</strain>
        <tissue evidence="1">Whole animal</tissue>
    </source>
</reference>
<gene>
    <name evidence="1" type="ORF">DPMN_072914</name>
</gene>
<reference evidence="1" key="1">
    <citation type="journal article" date="2019" name="bioRxiv">
        <title>The Genome of the Zebra Mussel, Dreissena polymorpha: A Resource for Invasive Species Research.</title>
        <authorList>
            <person name="McCartney M.A."/>
            <person name="Auch B."/>
            <person name="Kono T."/>
            <person name="Mallez S."/>
            <person name="Zhang Y."/>
            <person name="Obille A."/>
            <person name="Becker A."/>
            <person name="Abrahante J.E."/>
            <person name="Garbe J."/>
            <person name="Badalamenti J.P."/>
            <person name="Herman A."/>
            <person name="Mangelson H."/>
            <person name="Liachko I."/>
            <person name="Sullivan S."/>
            <person name="Sone E.D."/>
            <person name="Koren S."/>
            <person name="Silverstein K.A.T."/>
            <person name="Beckman K.B."/>
            <person name="Gohl D.M."/>
        </authorList>
    </citation>
    <scope>NUCLEOTIDE SEQUENCE</scope>
    <source>
        <strain evidence="1">Duluth1</strain>
        <tissue evidence="1">Whole animal</tissue>
    </source>
</reference>
<evidence type="ECO:0000313" key="1">
    <source>
        <dbReference type="EMBL" id="KAH3713131.1"/>
    </source>
</evidence>
<keyword evidence="2" id="KW-1185">Reference proteome</keyword>
<dbReference type="EMBL" id="JAIWYP010000014">
    <property type="protein sequence ID" value="KAH3713131.1"/>
    <property type="molecule type" value="Genomic_DNA"/>
</dbReference>